<dbReference type="EMBL" id="AY958401">
    <property type="protein sequence ID" value="AAX76846.1"/>
    <property type="molecule type" value="Genomic_DNA"/>
</dbReference>
<dbReference type="InterPro" id="IPR001750">
    <property type="entry name" value="ND/Mrp_TM"/>
</dbReference>
<dbReference type="PANTHER" id="PTHR43507:SF20">
    <property type="entry name" value="NADH-UBIQUINONE OXIDOREDUCTASE CHAIN 4"/>
    <property type="match status" value="1"/>
</dbReference>
<comment type="subcellular location">
    <subcellularLocation>
        <location evidence="2 17">Mitochondrion membrane</location>
        <topology evidence="2 17">Multi-pass membrane protein</topology>
    </subcellularLocation>
</comment>
<dbReference type="EC" id="7.1.1.2" evidence="4 17"/>
<keyword evidence="12 17" id="KW-0520">NAD</keyword>
<feature type="transmembrane region" description="Helical" evidence="17">
    <location>
        <begin position="301"/>
        <end position="323"/>
    </location>
</feature>
<evidence type="ECO:0000256" key="2">
    <source>
        <dbReference type="ARBA" id="ARBA00004225"/>
    </source>
</evidence>
<evidence type="ECO:0000259" key="18">
    <source>
        <dbReference type="Pfam" id="PF00361"/>
    </source>
</evidence>
<dbReference type="PANTHER" id="PTHR43507">
    <property type="entry name" value="NADH-UBIQUINONE OXIDOREDUCTASE CHAIN 4"/>
    <property type="match status" value="1"/>
</dbReference>
<keyword evidence="8 17" id="KW-0812">Transmembrane</keyword>
<dbReference type="GO" id="GO:0048039">
    <property type="term" value="F:ubiquinone binding"/>
    <property type="evidence" value="ECO:0007669"/>
    <property type="project" value="TreeGrafter"/>
</dbReference>
<feature type="transmembrane region" description="Helical" evidence="17">
    <location>
        <begin position="110"/>
        <end position="132"/>
    </location>
</feature>
<feature type="transmembrane region" description="Helical" evidence="17">
    <location>
        <begin position="139"/>
        <end position="162"/>
    </location>
</feature>
<evidence type="ECO:0000256" key="5">
    <source>
        <dbReference type="ARBA" id="ARBA00021006"/>
    </source>
</evidence>
<feature type="domain" description="NADH:ubiquinone oxidoreductase chain 4 N-terminal" evidence="19">
    <location>
        <begin position="1"/>
        <end position="103"/>
    </location>
</feature>
<evidence type="ECO:0000256" key="11">
    <source>
        <dbReference type="ARBA" id="ARBA00022989"/>
    </source>
</evidence>
<feature type="transmembrane region" description="Helical" evidence="17">
    <location>
        <begin position="247"/>
        <end position="266"/>
    </location>
</feature>
<keyword evidence="11 17" id="KW-1133">Transmembrane helix</keyword>
<evidence type="ECO:0000256" key="8">
    <source>
        <dbReference type="ARBA" id="ARBA00022692"/>
    </source>
</evidence>
<name>Q56GS2_9MUSC</name>
<feature type="transmembrane region" description="Helical" evidence="17">
    <location>
        <begin position="216"/>
        <end position="235"/>
    </location>
</feature>
<comment type="similarity">
    <text evidence="3 17">Belongs to the complex I subunit 4 family.</text>
</comment>
<gene>
    <name evidence="20" type="primary">ND4</name>
</gene>
<comment type="function">
    <text evidence="1">Core subunit of the mitochondrial membrane respiratory chain NADH dehydrogenase (Complex I) that is believed to belong to the minimal assembly required for catalysis. Complex I functions in the transfer of electrons from NADH to the respiratory chain. The immediate electron acceptor for the enzyme is believed to be ubiquinone.</text>
</comment>
<evidence type="ECO:0000256" key="16">
    <source>
        <dbReference type="ARBA" id="ARBA00049551"/>
    </source>
</evidence>
<evidence type="ECO:0000256" key="17">
    <source>
        <dbReference type="RuleBase" id="RU003297"/>
    </source>
</evidence>
<evidence type="ECO:0000256" key="7">
    <source>
        <dbReference type="ARBA" id="ARBA00022660"/>
    </source>
</evidence>
<dbReference type="Pfam" id="PF01059">
    <property type="entry name" value="Oxidored_q5_N"/>
    <property type="match status" value="1"/>
</dbReference>
<proteinExistence type="inferred from homology"/>
<evidence type="ECO:0000313" key="20">
    <source>
        <dbReference type="EMBL" id="AAX76846.1"/>
    </source>
</evidence>
<evidence type="ECO:0000256" key="6">
    <source>
        <dbReference type="ARBA" id="ARBA00022448"/>
    </source>
</evidence>
<feature type="transmembrane region" description="Helical" evidence="17">
    <location>
        <begin position="7"/>
        <end position="36"/>
    </location>
</feature>
<feature type="transmembrane region" description="Helical" evidence="17">
    <location>
        <begin position="376"/>
        <end position="399"/>
    </location>
</feature>
<evidence type="ECO:0000256" key="14">
    <source>
        <dbReference type="ARBA" id="ARBA00023128"/>
    </source>
</evidence>
<dbReference type="AlphaFoldDB" id="Q56GS2"/>
<organism evidence="20">
    <name type="scientific">Drosophila baimaii</name>
    <dbReference type="NCBI Taxonomy" id="137353"/>
    <lineage>
        <taxon>Eukaryota</taxon>
        <taxon>Metazoa</taxon>
        <taxon>Ecdysozoa</taxon>
        <taxon>Arthropoda</taxon>
        <taxon>Hexapoda</taxon>
        <taxon>Insecta</taxon>
        <taxon>Pterygota</taxon>
        <taxon>Neoptera</taxon>
        <taxon>Endopterygota</taxon>
        <taxon>Diptera</taxon>
        <taxon>Brachycera</taxon>
        <taxon>Muscomorpha</taxon>
        <taxon>Ephydroidea</taxon>
        <taxon>Drosophilidae</taxon>
        <taxon>Drosophila</taxon>
        <taxon>Sophophora</taxon>
    </lineage>
</organism>
<dbReference type="PRINTS" id="PR01437">
    <property type="entry name" value="NUOXDRDTASE4"/>
</dbReference>
<feature type="domain" description="NADH:quinone oxidoreductase/Mrp antiporter transmembrane" evidence="18">
    <location>
        <begin position="106"/>
        <end position="390"/>
    </location>
</feature>
<evidence type="ECO:0000256" key="12">
    <source>
        <dbReference type="ARBA" id="ARBA00023027"/>
    </source>
</evidence>
<keyword evidence="9" id="KW-1278">Translocase</keyword>
<feature type="transmembrane region" description="Helical" evidence="17">
    <location>
        <begin position="182"/>
        <end position="204"/>
    </location>
</feature>
<comment type="catalytic activity">
    <reaction evidence="16 17">
        <text>a ubiquinone + NADH + 5 H(+)(in) = a ubiquinol + NAD(+) + 4 H(+)(out)</text>
        <dbReference type="Rhea" id="RHEA:29091"/>
        <dbReference type="Rhea" id="RHEA-COMP:9565"/>
        <dbReference type="Rhea" id="RHEA-COMP:9566"/>
        <dbReference type="ChEBI" id="CHEBI:15378"/>
        <dbReference type="ChEBI" id="CHEBI:16389"/>
        <dbReference type="ChEBI" id="CHEBI:17976"/>
        <dbReference type="ChEBI" id="CHEBI:57540"/>
        <dbReference type="ChEBI" id="CHEBI:57945"/>
        <dbReference type="EC" id="7.1.1.2"/>
    </reaction>
</comment>
<dbReference type="GO" id="GO:0042773">
    <property type="term" value="P:ATP synthesis coupled electron transport"/>
    <property type="evidence" value="ECO:0007669"/>
    <property type="project" value="InterPro"/>
</dbReference>
<feature type="transmembrane region" description="Helical" evidence="17">
    <location>
        <begin position="273"/>
        <end position="295"/>
    </location>
</feature>
<sequence>MLKIIFFLLFLLPVCFINNMYWMVQVMLFFIGFIFLMMNNFMNYWSEISYFLGCDMLSYGLVMLSLWICSLMLLASESVNKYNNYKNLFLLNIVILLLLLVLTFSSMSLFMFYLFFESSLIPTLFLILGWGYQPERLQAGVYLLFYTLLVSLPMLIGIFYLMNKTGSMNFYLMNNFMFNYDLLYFCLLCAFLVKMPMFLVHLWLPKAHVEAPVSGSMILAGIMLKLGGYGLLRVISFLQLMNLKYSFVWISISLVGGVLVSLVCLRQTDLKSLIAYSSVAHMGIVLAGLLTMTYWGLCGSYTLMIAHGLCSSGLFCLANVSYERLGSRSLLINKGLLNFMPAMTLWWFLLSSANMAAPPTLNLLGEISLLNSIVSWSWLSMIMLSLLSFFSAAYTLYLYSFSQHGKLFSGVYSFSGGKIREYLLMLLHWLPLNLLILKSDACMLML</sequence>
<dbReference type="InterPro" id="IPR000260">
    <property type="entry name" value="NADH4_N"/>
</dbReference>
<feature type="transmembrane region" description="Helical" evidence="17">
    <location>
        <begin position="87"/>
        <end position="104"/>
    </location>
</feature>
<evidence type="ECO:0000256" key="15">
    <source>
        <dbReference type="ARBA" id="ARBA00023136"/>
    </source>
</evidence>
<keyword evidence="6 17" id="KW-0813">Transport</keyword>
<reference evidence="20" key="1">
    <citation type="submission" date="2005-03" db="EMBL/GenBank/DDBJ databases">
        <title>Phylogeny of melanogaster species group inferred from ND4L and ND4 genes.</title>
        <authorList>
            <person name="Mou S.-L."/>
            <person name="Zeng Q.-T."/>
            <person name="Yang Y."/>
        </authorList>
    </citation>
    <scope>NUCLEOTIDE SEQUENCE</scope>
</reference>
<keyword evidence="7 17" id="KW-0679">Respiratory chain</keyword>
<keyword evidence="13 17" id="KW-0830">Ubiquinone</keyword>
<feature type="transmembrane region" description="Helical" evidence="17">
    <location>
        <begin position="335"/>
        <end position="356"/>
    </location>
</feature>
<comment type="function">
    <text evidence="17">Core subunit of the mitochondrial membrane respiratory chain NADH dehydrogenase (Complex I) which catalyzes electron transfer from NADH through the respiratory chain, using ubiquinone as an electron acceptor. Essential for the catalytic activity and assembly of complex I.</text>
</comment>
<evidence type="ECO:0000256" key="4">
    <source>
        <dbReference type="ARBA" id="ARBA00012944"/>
    </source>
</evidence>
<keyword evidence="14 17" id="KW-0496">Mitochondrion</keyword>
<dbReference type="GO" id="GO:0003954">
    <property type="term" value="F:NADH dehydrogenase activity"/>
    <property type="evidence" value="ECO:0007669"/>
    <property type="project" value="TreeGrafter"/>
</dbReference>
<keyword evidence="10 17" id="KW-0249">Electron transport</keyword>
<evidence type="ECO:0000256" key="1">
    <source>
        <dbReference type="ARBA" id="ARBA00003257"/>
    </source>
</evidence>
<dbReference type="GO" id="GO:0031966">
    <property type="term" value="C:mitochondrial membrane"/>
    <property type="evidence" value="ECO:0007669"/>
    <property type="project" value="UniProtKB-SubCell"/>
</dbReference>
<geneLocation type="mitochondrion" evidence="20"/>
<dbReference type="GO" id="GO:0015990">
    <property type="term" value="P:electron transport coupled proton transport"/>
    <property type="evidence" value="ECO:0007669"/>
    <property type="project" value="TreeGrafter"/>
</dbReference>
<dbReference type="GO" id="GO:0008137">
    <property type="term" value="F:NADH dehydrogenase (ubiquinone) activity"/>
    <property type="evidence" value="ECO:0007669"/>
    <property type="project" value="UniProtKB-UniRule"/>
</dbReference>
<evidence type="ECO:0000259" key="19">
    <source>
        <dbReference type="Pfam" id="PF01059"/>
    </source>
</evidence>
<evidence type="ECO:0000256" key="13">
    <source>
        <dbReference type="ARBA" id="ARBA00023075"/>
    </source>
</evidence>
<evidence type="ECO:0000256" key="3">
    <source>
        <dbReference type="ARBA" id="ARBA00009025"/>
    </source>
</evidence>
<evidence type="ECO:0000256" key="9">
    <source>
        <dbReference type="ARBA" id="ARBA00022967"/>
    </source>
</evidence>
<feature type="transmembrane region" description="Helical" evidence="17">
    <location>
        <begin position="56"/>
        <end position="75"/>
    </location>
</feature>
<accession>Q56GS2</accession>
<dbReference type="InterPro" id="IPR003918">
    <property type="entry name" value="NADH_UbQ_OxRdtase"/>
</dbReference>
<evidence type="ECO:0000256" key="10">
    <source>
        <dbReference type="ARBA" id="ARBA00022982"/>
    </source>
</evidence>
<keyword evidence="15 17" id="KW-0472">Membrane</keyword>
<protein>
    <recommendedName>
        <fullName evidence="5 17">NADH-ubiquinone oxidoreductase chain 4</fullName>
        <ecNumber evidence="4 17">7.1.1.2</ecNumber>
    </recommendedName>
</protein>
<dbReference type="Pfam" id="PF00361">
    <property type="entry name" value="Proton_antipo_M"/>
    <property type="match status" value="1"/>
</dbReference>